<feature type="domain" description="Thioredoxin-like fold" evidence="5">
    <location>
        <begin position="44"/>
        <end position="184"/>
    </location>
</feature>
<dbReference type="RefSeq" id="WP_070983523.1">
    <property type="nucleotide sequence ID" value="NZ_MKJU01000008.1"/>
</dbReference>
<dbReference type="EMBL" id="MKJU01000008">
    <property type="protein sequence ID" value="OHU92401.1"/>
    <property type="molecule type" value="Genomic_DNA"/>
</dbReference>
<evidence type="ECO:0000256" key="4">
    <source>
        <dbReference type="SAM" id="SignalP"/>
    </source>
</evidence>
<accession>A0A1S1N2I7</accession>
<dbReference type="GO" id="GO:0042597">
    <property type="term" value="C:periplasmic space"/>
    <property type="evidence" value="ECO:0007669"/>
    <property type="project" value="UniProtKB-SubCell"/>
</dbReference>
<feature type="signal peptide" evidence="4">
    <location>
        <begin position="1"/>
        <end position="22"/>
    </location>
</feature>
<dbReference type="PIRSF" id="PIRSF001488">
    <property type="entry name" value="Tdi_protein"/>
    <property type="match status" value="1"/>
</dbReference>
<feature type="disulfide bond" description="Redox-active" evidence="3">
    <location>
        <begin position="53"/>
        <end position="56"/>
    </location>
</feature>
<dbReference type="InterPro" id="IPR012336">
    <property type="entry name" value="Thioredoxin-like_fold"/>
</dbReference>
<dbReference type="PANTHER" id="PTHR35891:SF3">
    <property type="entry name" value="THIOL:DISULFIDE INTERCHANGE PROTEIN DSBL"/>
    <property type="match status" value="1"/>
</dbReference>
<proteinExistence type="inferred from homology"/>
<keyword evidence="2" id="KW-1015">Disulfide bond</keyword>
<dbReference type="SUPFAM" id="SSF52833">
    <property type="entry name" value="Thioredoxin-like"/>
    <property type="match status" value="1"/>
</dbReference>
<dbReference type="InterPro" id="IPR036249">
    <property type="entry name" value="Thioredoxin-like_sf"/>
</dbReference>
<sequence>MNKKVSVIFTFLFGLLFGPVVAAEFKEGVDYEQLETVDESLNGKVIEIFSYHCHYCYRAMHSVKAFKKQMPKGMTLQHVPVTFGYSQLDSFATTALLLSELDLMEELHEYTFHIAKMPIKGEKHYNKLENMEGVKAYLLEQGVSESQYQQALKNIEEKQLIKKYNKLASKYQVEGTPTFIINGKYKVSDYKKGSQYDEYFTELLLHVASLK</sequence>
<name>A0A1S1N2I7_9GAMM</name>
<comment type="caution">
    <text evidence="6">The sequence shown here is derived from an EMBL/GenBank/DDBJ whole genome shotgun (WGS) entry which is preliminary data.</text>
</comment>
<evidence type="ECO:0000256" key="3">
    <source>
        <dbReference type="PIRSR" id="PIRSR001488-1"/>
    </source>
</evidence>
<keyword evidence="7" id="KW-1185">Reference proteome</keyword>
<reference evidence="6 7" key="1">
    <citation type="submission" date="2016-09" db="EMBL/GenBank/DDBJ databases">
        <title>Pseudoalteromonas amylolytica sp. nov., isolated from the surface seawater.</title>
        <authorList>
            <person name="Wu Y.-H."/>
            <person name="Cheng H."/>
            <person name="Jin X.-B."/>
            <person name="Wang C.-S."/>
            <person name="Xu X.-W."/>
        </authorList>
    </citation>
    <scope>NUCLEOTIDE SEQUENCE [LARGE SCALE GENOMIC DNA]</scope>
    <source>
        <strain evidence="6 7">JW1</strain>
    </source>
</reference>
<keyword evidence="1 4" id="KW-0732">Signal</keyword>
<dbReference type="AlphaFoldDB" id="A0A1S1N2I7"/>
<dbReference type="OrthoDB" id="9784896at2"/>
<feature type="chain" id="PRO_5010254835" description="Thiol:disulfide interchange protein" evidence="4">
    <location>
        <begin position="23"/>
        <end position="211"/>
    </location>
</feature>
<dbReference type="Gene3D" id="3.40.30.10">
    <property type="entry name" value="Glutaredoxin"/>
    <property type="match status" value="1"/>
</dbReference>
<protein>
    <recommendedName>
        <fullName evidence="2">Thiol:disulfide interchange protein</fullName>
    </recommendedName>
</protein>
<evidence type="ECO:0000256" key="2">
    <source>
        <dbReference type="PIRNR" id="PIRNR001488"/>
    </source>
</evidence>
<dbReference type="Pfam" id="PF13462">
    <property type="entry name" value="Thioredoxin_4"/>
    <property type="match status" value="1"/>
</dbReference>
<evidence type="ECO:0000256" key="1">
    <source>
        <dbReference type="ARBA" id="ARBA00022729"/>
    </source>
</evidence>
<keyword evidence="2" id="KW-0574">Periplasm</keyword>
<evidence type="ECO:0000313" key="7">
    <source>
        <dbReference type="Proteomes" id="UP000179786"/>
    </source>
</evidence>
<dbReference type="Proteomes" id="UP000179786">
    <property type="component" value="Unassembled WGS sequence"/>
</dbReference>
<dbReference type="InterPro" id="IPR023205">
    <property type="entry name" value="DsbA/DsbL"/>
</dbReference>
<organism evidence="6 7">
    <name type="scientific">Pseudoalteromonas amylolytica</name>
    <dbReference type="NCBI Taxonomy" id="1859457"/>
    <lineage>
        <taxon>Bacteria</taxon>
        <taxon>Pseudomonadati</taxon>
        <taxon>Pseudomonadota</taxon>
        <taxon>Gammaproteobacteria</taxon>
        <taxon>Alteromonadales</taxon>
        <taxon>Pseudoalteromonadaceae</taxon>
        <taxon>Pseudoalteromonas</taxon>
    </lineage>
</organism>
<dbReference type="InterPro" id="IPR050824">
    <property type="entry name" value="Thiol_disulfide_DsbA"/>
</dbReference>
<gene>
    <name evidence="6" type="ORF">BET10_05615</name>
</gene>
<dbReference type="PANTHER" id="PTHR35891">
    <property type="entry name" value="THIOL:DISULFIDE INTERCHANGE PROTEIN DSBA"/>
    <property type="match status" value="1"/>
</dbReference>
<comment type="subcellular location">
    <subcellularLocation>
        <location evidence="2">Periplasm</location>
    </subcellularLocation>
</comment>
<evidence type="ECO:0000259" key="5">
    <source>
        <dbReference type="Pfam" id="PF13462"/>
    </source>
</evidence>
<dbReference type="STRING" id="1859457.BET10_05615"/>
<comment type="similarity">
    <text evidence="2">Belongs to the thioredoxin family.</text>
</comment>
<evidence type="ECO:0000313" key="6">
    <source>
        <dbReference type="EMBL" id="OHU92401.1"/>
    </source>
</evidence>